<evidence type="ECO:0000313" key="2">
    <source>
        <dbReference type="EMBL" id="NMW32363.1"/>
    </source>
</evidence>
<dbReference type="InterPro" id="IPR029069">
    <property type="entry name" value="HotDog_dom_sf"/>
</dbReference>
<accession>A0A848QNW2</accession>
<dbReference type="AlphaFoldDB" id="A0A848QNW2"/>
<comment type="caution">
    <text evidence="2">The sequence shown here is derived from an EMBL/GenBank/DDBJ whole genome shotgun (WGS) entry which is preliminary data.</text>
</comment>
<dbReference type="Proteomes" id="UP000561181">
    <property type="component" value="Unassembled WGS sequence"/>
</dbReference>
<dbReference type="InterPro" id="IPR042171">
    <property type="entry name" value="Acyl-CoA_hotdog"/>
</dbReference>
<dbReference type="SUPFAM" id="SSF54637">
    <property type="entry name" value="Thioesterase/thiol ester dehydrase-isomerase"/>
    <property type="match status" value="2"/>
</dbReference>
<evidence type="ECO:0000259" key="1">
    <source>
        <dbReference type="Pfam" id="PF20789"/>
    </source>
</evidence>
<dbReference type="InterPro" id="IPR049450">
    <property type="entry name" value="ACOT8-like_C"/>
</dbReference>
<dbReference type="Gene3D" id="2.40.160.210">
    <property type="entry name" value="Acyl-CoA thioesterase, double hotdog domain"/>
    <property type="match status" value="1"/>
</dbReference>
<sequence length="278" mass="29582">MIAKAPFWHTLPDPHGHADAGRFILPVTRPATVGPDGNPFVMGGVALAAGIDALQQASEMPLLWATIQFLAPSHGAETLEISCEQLGGGRSIGQWAVDITSGERHFQRISAAVGAREPSDSHIFARMPAVPHPDDLEQKLPDPNGTDDNLIGQVERRVALDDPDRGIEAVWTRSRAGFALDAPFLALVSDFFLGAHPRTRTGSSLDATFRFIQAAPPGWVLTVTELAAFDRGTVSGQARHYAEDGTLLAISSQTGVLPRVPVEHWEPDSAIGGAIGNA</sequence>
<name>A0A848QNW2_9SPHN</name>
<keyword evidence="3" id="KW-1185">Reference proteome</keyword>
<proteinExistence type="predicted"/>
<dbReference type="EMBL" id="JABCRE010000003">
    <property type="protein sequence ID" value="NMW32363.1"/>
    <property type="molecule type" value="Genomic_DNA"/>
</dbReference>
<feature type="domain" description="Acyl-CoA thioesterase-like C-terminal" evidence="1">
    <location>
        <begin position="133"/>
        <end position="256"/>
    </location>
</feature>
<evidence type="ECO:0000313" key="3">
    <source>
        <dbReference type="Proteomes" id="UP000561181"/>
    </source>
</evidence>
<organism evidence="2 3">
    <name type="scientific">Pontixanthobacter rizhaonensis</name>
    <dbReference type="NCBI Taxonomy" id="2730337"/>
    <lineage>
        <taxon>Bacteria</taxon>
        <taxon>Pseudomonadati</taxon>
        <taxon>Pseudomonadota</taxon>
        <taxon>Alphaproteobacteria</taxon>
        <taxon>Sphingomonadales</taxon>
        <taxon>Erythrobacteraceae</taxon>
        <taxon>Pontixanthobacter</taxon>
    </lineage>
</organism>
<dbReference type="Pfam" id="PF20789">
    <property type="entry name" value="4HBT_3C"/>
    <property type="match status" value="1"/>
</dbReference>
<protein>
    <recommendedName>
        <fullName evidence="1">Acyl-CoA thioesterase-like C-terminal domain-containing protein</fullName>
    </recommendedName>
</protein>
<gene>
    <name evidence="2" type="ORF">HKD42_09850</name>
</gene>
<dbReference type="RefSeq" id="WP_170012907.1">
    <property type="nucleotide sequence ID" value="NZ_JABCRE010000003.1"/>
</dbReference>
<reference evidence="2 3" key="1">
    <citation type="submission" date="2020-04" db="EMBL/GenBank/DDBJ databases">
        <authorList>
            <person name="Liu A."/>
        </authorList>
    </citation>
    <scope>NUCLEOTIDE SEQUENCE [LARGE SCALE GENOMIC DNA]</scope>
    <source>
        <strain evidence="2 3">RZ02</strain>
    </source>
</reference>